<evidence type="ECO:0000313" key="2">
    <source>
        <dbReference type="Proteomes" id="UP000199055"/>
    </source>
</evidence>
<evidence type="ECO:0000313" key="1">
    <source>
        <dbReference type="EMBL" id="SEP97577.1"/>
    </source>
</evidence>
<gene>
    <name evidence="1" type="ORF">SAMN05216481_103101</name>
</gene>
<protein>
    <submittedName>
        <fullName evidence="1">Uncharacterized protein</fullName>
    </submittedName>
</protein>
<name>A0A1H9C9C1_9ACTN</name>
<dbReference type="Proteomes" id="UP000199055">
    <property type="component" value="Unassembled WGS sequence"/>
</dbReference>
<reference evidence="1 2" key="1">
    <citation type="submission" date="2016-10" db="EMBL/GenBank/DDBJ databases">
        <authorList>
            <person name="de Groot N.N."/>
        </authorList>
    </citation>
    <scope>NUCLEOTIDE SEQUENCE [LARGE SCALE GENOMIC DNA]</scope>
    <source>
        <strain evidence="1 2">CGMCC 4.3519</strain>
    </source>
</reference>
<proteinExistence type="predicted"/>
<dbReference type="RefSeq" id="WP_093657017.1">
    <property type="nucleotide sequence ID" value="NZ_FOET01000003.1"/>
</dbReference>
<sequence length="195" mass="20862">MSNTPFRAPAGRDTVRGDLLRLRDLYEESIAAQASAARPPAERVAGRRRTHRHRGIALDDRAVSVRSDVLAVLTSWTGMVADERAVPAPPDARVPSLVGFLEANLDWLLGHPAGADFAGETAELNAALCAVLDREPAPRDREVGTCAVPGCGRVVRATSAGRRPEVRCEAGHMWQARHWLLLGRPPAAVSASSAP</sequence>
<keyword evidence="2" id="KW-1185">Reference proteome</keyword>
<dbReference type="EMBL" id="FOET01000003">
    <property type="protein sequence ID" value="SEP97577.1"/>
    <property type="molecule type" value="Genomic_DNA"/>
</dbReference>
<dbReference type="AlphaFoldDB" id="A0A1H9C9C1"/>
<accession>A0A1H9C9C1</accession>
<dbReference type="STRING" id="403935.SAMN05216481_103101"/>
<organism evidence="1 2">
    <name type="scientific">Streptomyces radiopugnans</name>
    <dbReference type="NCBI Taxonomy" id="403935"/>
    <lineage>
        <taxon>Bacteria</taxon>
        <taxon>Bacillati</taxon>
        <taxon>Actinomycetota</taxon>
        <taxon>Actinomycetes</taxon>
        <taxon>Kitasatosporales</taxon>
        <taxon>Streptomycetaceae</taxon>
        <taxon>Streptomyces</taxon>
    </lineage>
</organism>